<reference evidence="8 9" key="1">
    <citation type="submission" date="2021-01" db="EMBL/GenBank/DDBJ databases">
        <title>Genomic Encyclopedia of Type Strains, Phase IV (KMG-IV): sequencing the most valuable type-strain genomes for metagenomic binning, comparative biology and taxonomic classification.</title>
        <authorList>
            <person name="Goeker M."/>
        </authorList>
    </citation>
    <scope>NUCLEOTIDE SEQUENCE [LARGE SCALE GENOMIC DNA]</scope>
    <source>
        <strain evidence="8 9">DSM 105453</strain>
    </source>
</reference>
<gene>
    <name evidence="8" type="ORF">JOC94_002135</name>
</gene>
<sequence length="247" mass="27624">MPANDVPGYTLHVGENPTNVRLTAANPKQTVWFGYVKTEELQAGDITVKYVDEDGNPIAKEEILSGKIGETYTTEQKKIPGYEFKEMHQDSAPAEGTFTKEEQTVIYVYKKKLGSLSIKKVDKNDHDKALAGATFELYDANNTLIATKTTGEDGIILFDHLDWGEYTLVETKAPEGYRKLTDPIKVDITKEHLHVEKTVENTQVDWTLPDTGGIGALGFYGLGILLMAGACFWLFFKNARRRTKDKL</sequence>
<keyword evidence="9" id="KW-1185">Reference proteome</keyword>
<evidence type="ECO:0000256" key="5">
    <source>
        <dbReference type="SAM" id="Phobius"/>
    </source>
</evidence>
<evidence type="ECO:0000313" key="9">
    <source>
        <dbReference type="Proteomes" id="UP000823485"/>
    </source>
</evidence>
<dbReference type="Pfam" id="PF06458">
    <property type="entry name" value="MucBP"/>
    <property type="match status" value="1"/>
</dbReference>
<keyword evidence="3" id="KW-0732">Signal</keyword>
<evidence type="ECO:0000256" key="1">
    <source>
        <dbReference type="ARBA" id="ARBA00007257"/>
    </source>
</evidence>
<protein>
    <submittedName>
        <fullName evidence="8">LPXTG-motif cell wall-anchored protein</fullName>
    </submittedName>
</protein>
<dbReference type="Gene3D" id="3.10.20.320">
    <property type="entry name" value="Putative peptidoglycan bound protein (lpxtg motif)"/>
    <property type="match status" value="1"/>
</dbReference>
<dbReference type="InterPro" id="IPR013783">
    <property type="entry name" value="Ig-like_fold"/>
</dbReference>
<keyword evidence="4" id="KW-0677">Repeat</keyword>
<keyword evidence="5" id="KW-0472">Membrane</keyword>
<keyword evidence="5" id="KW-1133">Transmembrane helix</keyword>
<dbReference type="NCBIfam" id="TIGR01167">
    <property type="entry name" value="LPXTG_anchor"/>
    <property type="match status" value="1"/>
</dbReference>
<accession>A0ABS2R6C6</accession>
<dbReference type="SUPFAM" id="SSF49478">
    <property type="entry name" value="Cna protein B-type domain"/>
    <property type="match status" value="1"/>
</dbReference>
<dbReference type="InterPro" id="IPR009459">
    <property type="entry name" value="MucBP_dom"/>
</dbReference>
<dbReference type="InterPro" id="IPR041033">
    <property type="entry name" value="SpaA_PFL_dom_1"/>
</dbReference>
<comment type="caution">
    <text evidence="8">The sequence shown here is derived from an EMBL/GenBank/DDBJ whole genome shotgun (WGS) entry which is preliminary data.</text>
</comment>
<dbReference type="RefSeq" id="WP_077112142.1">
    <property type="nucleotide sequence ID" value="NZ_JAFBFH010000012.1"/>
</dbReference>
<evidence type="ECO:0000256" key="3">
    <source>
        <dbReference type="ARBA" id="ARBA00022729"/>
    </source>
</evidence>
<evidence type="ECO:0000256" key="2">
    <source>
        <dbReference type="ARBA" id="ARBA00022525"/>
    </source>
</evidence>
<evidence type="ECO:0000256" key="4">
    <source>
        <dbReference type="ARBA" id="ARBA00022737"/>
    </source>
</evidence>
<dbReference type="PANTHER" id="PTHR36108">
    <property type="entry name" value="COLOSSIN-B-RELATED"/>
    <property type="match status" value="1"/>
</dbReference>
<proteinExistence type="inferred from homology"/>
<dbReference type="Pfam" id="PF17802">
    <property type="entry name" value="SpaA"/>
    <property type="match status" value="1"/>
</dbReference>
<keyword evidence="5" id="KW-0812">Transmembrane</keyword>
<evidence type="ECO:0000313" key="8">
    <source>
        <dbReference type="EMBL" id="MBM7715163.1"/>
    </source>
</evidence>
<dbReference type="PANTHER" id="PTHR36108:SF13">
    <property type="entry name" value="COLOSSIN-B-RELATED"/>
    <property type="match status" value="1"/>
</dbReference>
<keyword evidence="2" id="KW-0964">Secreted</keyword>
<dbReference type="Proteomes" id="UP000823485">
    <property type="component" value="Unassembled WGS sequence"/>
</dbReference>
<organism evidence="8 9">
    <name type="scientific">Siminovitchia thermophila</name>
    <dbReference type="NCBI Taxonomy" id="1245522"/>
    <lineage>
        <taxon>Bacteria</taxon>
        <taxon>Bacillati</taxon>
        <taxon>Bacillota</taxon>
        <taxon>Bacilli</taxon>
        <taxon>Bacillales</taxon>
        <taxon>Bacillaceae</taxon>
        <taxon>Siminovitchia</taxon>
    </lineage>
</organism>
<comment type="similarity">
    <text evidence="1">Belongs to the serine-aspartate repeat-containing protein (SDr) family.</text>
</comment>
<evidence type="ECO:0000259" key="7">
    <source>
        <dbReference type="Pfam" id="PF17802"/>
    </source>
</evidence>
<feature type="domain" description="MucBP" evidence="6">
    <location>
        <begin position="46"/>
        <end position="110"/>
    </location>
</feature>
<dbReference type="EMBL" id="JAFBFH010000012">
    <property type="protein sequence ID" value="MBM7715163.1"/>
    <property type="molecule type" value="Genomic_DNA"/>
</dbReference>
<dbReference type="Gene3D" id="2.60.40.10">
    <property type="entry name" value="Immunoglobulins"/>
    <property type="match status" value="1"/>
</dbReference>
<name>A0ABS2R6C6_9BACI</name>
<evidence type="ECO:0000259" key="6">
    <source>
        <dbReference type="Pfam" id="PF06458"/>
    </source>
</evidence>
<feature type="domain" description="SpaA-like prealbumin fold" evidence="7">
    <location>
        <begin position="114"/>
        <end position="202"/>
    </location>
</feature>
<feature type="transmembrane region" description="Helical" evidence="5">
    <location>
        <begin position="217"/>
        <end position="236"/>
    </location>
</feature>